<accession>A0AAD2HA60</accession>
<evidence type="ECO:0000313" key="1">
    <source>
        <dbReference type="EMBL" id="CAK5272428.1"/>
    </source>
</evidence>
<dbReference type="EMBL" id="CAVNYO010000181">
    <property type="protein sequence ID" value="CAK5272428.1"/>
    <property type="molecule type" value="Genomic_DNA"/>
</dbReference>
<sequence length="110" mass="12152">MYCSSSLNNKCGRAVNLVNTAEWFQLLGDVLAGKMDYLFNVKTNSPVSAEPPEGFVPKPLCPENIYGTNERGFFPVIGWLPDALCTSSVKAYFCAFTEFTLEPLRVSCRG</sequence>
<gene>
    <name evidence="1" type="ORF">MYCIT1_LOCUS18079</name>
</gene>
<organism evidence="1 2">
    <name type="scientific">Mycena citricolor</name>
    <dbReference type="NCBI Taxonomy" id="2018698"/>
    <lineage>
        <taxon>Eukaryota</taxon>
        <taxon>Fungi</taxon>
        <taxon>Dikarya</taxon>
        <taxon>Basidiomycota</taxon>
        <taxon>Agaricomycotina</taxon>
        <taxon>Agaricomycetes</taxon>
        <taxon>Agaricomycetidae</taxon>
        <taxon>Agaricales</taxon>
        <taxon>Marasmiineae</taxon>
        <taxon>Mycenaceae</taxon>
        <taxon>Mycena</taxon>
    </lineage>
</organism>
<reference evidence="1" key="1">
    <citation type="submission" date="2023-11" db="EMBL/GenBank/DDBJ databases">
        <authorList>
            <person name="De Vega J J."/>
            <person name="De Vega J J."/>
        </authorList>
    </citation>
    <scope>NUCLEOTIDE SEQUENCE</scope>
</reference>
<comment type="caution">
    <text evidence="1">The sequence shown here is derived from an EMBL/GenBank/DDBJ whole genome shotgun (WGS) entry which is preliminary data.</text>
</comment>
<keyword evidence="2" id="KW-1185">Reference proteome</keyword>
<protein>
    <submittedName>
        <fullName evidence="1">Uncharacterized protein</fullName>
    </submittedName>
</protein>
<evidence type="ECO:0000313" key="2">
    <source>
        <dbReference type="Proteomes" id="UP001295794"/>
    </source>
</evidence>
<dbReference type="Proteomes" id="UP001295794">
    <property type="component" value="Unassembled WGS sequence"/>
</dbReference>
<dbReference type="AlphaFoldDB" id="A0AAD2HA60"/>
<name>A0AAD2HA60_9AGAR</name>
<proteinExistence type="predicted"/>